<dbReference type="InterPro" id="IPR000600">
    <property type="entry name" value="ROK"/>
</dbReference>
<name>D3Q2T1_STANL</name>
<keyword evidence="3" id="KW-1185">Reference proteome</keyword>
<dbReference type="Pfam" id="PF00480">
    <property type="entry name" value="ROK"/>
    <property type="match status" value="1"/>
</dbReference>
<reference evidence="2 3" key="1">
    <citation type="journal article" date="2009" name="Stand. Genomic Sci.">
        <title>Complete genome sequence of Stackebrandtia nassauensis type strain (LLR-40K-21).</title>
        <authorList>
            <person name="Munk C."/>
            <person name="Lapidus A."/>
            <person name="Copeland A."/>
            <person name="Jando M."/>
            <person name="Mayilraj S."/>
            <person name="Glavina Del Rio T."/>
            <person name="Nolan M."/>
            <person name="Chen F."/>
            <person name="Lucas S."/>
            <person name="Tice H."/>
            <person name="Cheng J.F."/>
            <person name="Han C."/>
            <person name="Detter J.C."/>
            <person name="Bruce D."/>
            <person name="Goodwin L."/>
            <person name="Chain P."/>
            <person name="Pitluck S."/>
            <person name="Goker M."/>
            <person name="Ovchinikova G."/>
            <person name="Pati A."/>
            <person name="Ivanova N."/>
            <person name="Mavromatis K."/>
            <person name="Chen A."/>
            <person name="Palaniappan K."/>
            <person name="Land M."/>
            <person name="Hauser L."/>
            <person name="Chang Y.J."/>
            <person name="Jeffries C.D."/>
            <person name="Bristow J."/>
            <person name="Eisen J.A."/>
            <person name="Markowitz V."/>
            <person name="Hugenholtz P."/>
            <person name="Kyrpides N.C."/>
            <person name="Klenk H.P."/>
        </authorList>
    </citation>
    <scope>NUCLEOTIDE SEQUENCE [LARGE SCALE GENOMIC DNA]</scope>
    <source>
        <strain evidence="3">DSM 44728 / CIP 108903 / NRRL B-16338 / NBRC 102104 / LLR-40K-21</strain>
    </source>
</reference>
<protein>
    <submittedName>
        <fullName evidence="2">ROK family protein</fullName>
    </submittedName>
</protein>
<dbReference type="EMBL" id="CP001778">
    <property type="protein sequence ID" value="ADD45832.1"/>
    <property type="molecule type" value="Genomic_DNA"/>
</dbReference>
<dbReference type="InterPro" id="IPR043129">
    <property type="entry name" value="ATPase_NBD"/>
</dbReference>
<dbReference type="Proteomes" id="UP000000844">
    <property type="component" value="Chromosome"/>
</dbReference>
<evidence type="ECO:0000313" key="3">
    <source>
        <dbReference type="Proteomes" id="UP000000844"/>
    </source>
</evidence>
<dbReference type="AlphaFoldDB" id="D3Q2T1"/>
<proteinExistence type="inferred from homology"/>
<dbReference type="KEGG" id="sna:Snas_6210"/>
<evidence type="ECO:0000256" key="1">
    <source>
        <dbReference type="ARBA" id="ARBA00006479"/>
    </source>
</evidence>
<dbReference type="Gene3D" id="3.30.420.40">
    <property type="match status" value="2"/>
</dbReference>
<dbReference type="SUPFAM" id="SSF53067">
    <property type="entry name" value="Actin-like ATPase domain"/>
    <property type="match status" value="1"/>
</dbReference>
<gene>
    <name evidence="2" type="ordered locus">Snas_6210</name>
</gene>
<dbReference type="eggNOG" id="COG1940">
    <property type="taxonomic scope" value="Bacteria"/>
</dbReference>
<comment type="similarity">
    <text evidence="1">Belongs to the ROK (NagC/XylR) family.</text>
</comment>
<sequence length="302" mass="31107">MSDVVVALDVGGTSMKCALVDVNGRVLHSETRVTPREHGPEAVIKSIVDTAVELAATPGYRARAVGLVVPGPVDNERGIAVYSSNLGWRDVPFRQLVEAELGLPTALGHDVRAGGLAEARLGAGRGSRQLLFVAIGTGIAGAHIIDGSGLSGAHGAACELGHVVVRPDGPKCGCGQYGCVESLASAVQFERRYAEASGTAREAMDIIAAVDTDPIAQRVWRETIEVLADGFLLGIALLDPDTIVVGGGLAKSGDALLTPLRTALTARATFHTVPRLVAAELGREAGCVGAALLGLERLEDGT</sequence>
<evidence type="ECO:0000313" key="2">
    <source>
        <dbReference type="EMBL" id="ADD45832.1"/>
    </source>
</evidence>
<dbReference type="PANTHER" id="PTHR18964">
    <property type="entry name" value="ROK (REPRESSOR, ORF, KINASE) FAMILY"/>
    <property type="match status" value="1"/>
</dbReference>
<organism evidence="2 3">
    <name type="scientific">Stackebrandtia nassauensis (strain DSM 44728 / CIP 108903 / NRRL B-16338 / NBRC 102104 / LLR-40K-21)</name>
    <dbReference type="NCBI Taxonomy" id="446470"/>
    <lineage>
        <taxon>Bacteria</taxon>
        <taxon>Bacillati</taxon>
        <taxon>Actinomycetota</taxon>
        <taxon>Actinomycetes</taxon>
        <taxon>Glycomycetales</taxon>
        <taxon>Glycomycetaceae</taxon>
        <taxon>Stackebrandtia</taxon>
    </lineage>
</organism>
<accession>D3Q2T1</accession>
<dbReference type="STRING" id="446470.Snas_6210"/>
<dbReference type="PANTHER" id="PTHR18964:SF149">
    <property type="entry name" value="BIFUNCTIONAL UDP-N-ACETYLGLUCOSAMINE 2-EPIMERASE_N-ACETYLMANNOSAMINE KINASE"/>
    <property type="match status" value="1"/>
</dbReference>
<dbReference type="HOGENOM" id="CLU_036604_0_4_11"/>